<keyword evidence="1" id="KW-0472">Membrane</keyword>
<gene>
    <name evidence="2" type="ORF">NCR95_03840</name>
</gene>
<evidence type="ECO:0000313" key="3">
    <source>
        <dbReference type="Proteomes" id="UP001057522"/>
    </source>
</evidence>
<reference evidence="2" key="1">
    <citation type="submission" date="2022-06" db="EMBL/GenBank/DDBJ databases">
        <title>Helicobacter colisuis sp. nov.</title>
        <authorList>
            <person name="Papic B."/>
            <person name="Gruntar I."/>
        </authorList>
    </citation>
    <scope>NUCLEOTIDE SEQUENCE</scope>
    <source>
        <strain evidence="2">11154-15</strain>
    </source>
</reference>
<feature type="transmembrane region" description="Helical" evidence="1">
    <location>
        <begin position="12"/>
        <end position="32"/>
    </location>
</feature>
<dbReference type="RefSeq" id="WP_250603959.1">
    <property type="nucleotide sequence ID" value="NZ_JAMOKX010000003.1"/>
</dbReference>
<evidence type="ECO:0000313" key="2">
    <source>
        <dbReference type="EMBL" id="MCL9819304.1"/>
    </source>
</evidence>
<protein>
    <submittedName>
        <fullName evidence="2">Uncharacterized protein</fullName>
    </submittedName>
</protein>
<proteinExistence type="predicted"/>
<dbReference type="Proteomes" id="UP001057522">
    <property type="component" value="Unassembled WGS sequence"/>
</dbReference>
<evidence type="ECO:0000256" key="1">
    <source>
        <dbReference type="SAM" id="Phobius"/>
    </source>
</evidence>
<name>A0ABT0TTQ4_9HELI</name>
<organism evidence="2 3">
    <name type="scientific">Helicobacter colisuis</name>
    <dbReference type="NCBI Taxonomy" id="2949739"/>
    <lineage>
        <taxon>Bacteria</taxon>
        <taxon>Pseudomonadati</taxon>
        <taxon>Campylobacterota</taxon>
        <taxon>Epsilonproteobacteria</taxon>
        <taxon>Campylobacterales</taxon>
        <taxon>Helicobacteraceae</taxon>
        <taxon>Helicobacter</taxon>
    </lineage>
</organism>
<comment type="caution">
    <text evidence="2">The sequence shown here is derived from an EMBL/GenBank/DDBJ whole genome shotgun (WGS) entry which is preliminary data.</text>
</comment>
<keyword evidence="1" id="KW-1133">Transmembrane helix</keyword>
<keyword evidence="1" id="KW-0812">Transmembrane</keyword>
<accession>A0ABT0TTQ4</accession>
<keyword evidence="3" id="KW-1185">Reference proteome</keyword>
<dbReference type="EMBL" id="JAMOKX010000003">
    <property type="protein sequence ID" value="MCL9819304.1"/>
    <property type="molecule type" value="Genomic_DNA"/>
</dbReference>
<sequence length="52" mass="6512">MEIYFKVNVARLKILLGIFVVKGLYWFFEWVYNDKLCNFNIRIVRWNLKIKR</sequence>